<evidence type="ECO:0000313" key="1">
    <source>
        <dbReference type="EMBL" id="SVD44194.1"/>
    </source>
</evidence>
<sequence>MLRDSPTINVMVSAARKASRGLLRDYGEISKLQVSIKGPADFVTNADIKAEK</sequence>
<dbReference type="EMBL" id="UINC01150895">
    <property type="protein sequence ID" value="SVD44194.1"/>
    <property type="molecule type" value="Genomic_DNA"/>
</dbReference>
<accession>A0A382VCH6</accession>
<dbReference type="SUPFAM" id="SSF56655">
    <property type="entry name" value="Carbohydrate phosphatase"/>
    <property type="match status" value="1"/>
</dbReference>
<proteinExistence type="predicted"/>
<dbReference type="Gene3D" id="3.30.540.10">
    <property type="entry name" value="Fructose-1,6-Bisphosphatase, subunit A, domain 1"/>
    <property type="match status" value="1"/>
</dbReference>
<protein>
    <recommendedName>
        <fullName evidence="2">Inositol monophosphatase</fullName>
    </recommendedName>
</protein>
<gene>
    <name evidence="1" type="ORF">METZ01_LOCUS397048</name>
</gene>
<feature type="non-terminal residue" evidence="1">
    <location>
        <position position="52"/>
    </location>
</feature>
<evidence type="ECO:0008006" key="2">
    <source>
        <dbReference type="Google" id="ProtNLM"/>
    </source>
</evidence>
<name>A0A382VCH6_9ZZZZ</name>
<dbReference type="AlphaFoldDB" id="A0A382VCH6"/>
<reference evidence="1" key="1">
    <citation type="submission" date="2018-05" db="EMBL/GenBank/DDBJ databases">
        <authorList>
            <person name="Lanie J.A."/>
            <person name="Ng W.-L."/>
            <person name="Kazmierczak K.M."/>
            <person name="Andrzejewski T.M."/>
            <person name="Davidsen T.M."/>
            <person name="Wayne K.J."/>
            <person name="Tettelin H."/>
            <person name="Glass J.I."/>
            <person name="Rusch D."/>
            <person name="Podicherti R."/>
            <person name="Tsui H.-C.T."/>
            <person name="Winkler M.E."/>
        </authorList>
    </citation>
    <scope>NUCLEOTIDE SEQUENCE</scope>
</reference>
<organism evidence="1">
    <name type="scientific">marine metagenome</name>
    <dbReference type="NCBI Taxonomy" id="408172"/>
    <lineage>
        <taxon>unclassified sequences</taxon>
        <taxon>metagenomes</taxon>
        <taxon>ecological metagenomes</taxon>
    </lineage>
</organism>